<sequence>MFRIKRRRTLIRLITFGSAAFIVAVGLAVTGLWMSYKLKMDIEYSYQRSLSDLADQMKNLEMDLQKAQYAGTTTQLAVLSGKIRSEALAAKTDLSQISITDVNFDKTQKFIAQLADYANSLSRSITEQNKLTDKDREMLSMLLSTSHKLSEELDNLVSDVQYGKLTLYKSNYAIGNLAETKTKPASSIELGFQNIEENMSGVPAMIYDGPFSDNVLKKVPEFTKGKPAVSRKDAKNVAASFLNLSPNALKDDGETGGNLPTYNFKTSTKNIYVSKNGGMVVRVIDSRQPKESKLSNEQAVNKANQFVSDKKLGNFKVTYNLTDNNICVVNFAFLQDNVICYPDLIKVGIALDNGEILSYDATGFIMNHKNRTFPAISVSKERAQSMLNPSLKVSSVSLALIPRDGVKEVLCYEFKCKGKADNKVSGDVIDYFNVTNGIEEQILILKQTPGGVLAM</sequence>
<dbReference type="HOGENOM" id="CLU_045803_0_0_9"/>
<evidence type="ECO:0000313" key="4">
    <source>
        <dbReference type="EMBL" id="CDZ23673.1"/>
    </source>
</evidence>
<dbReference type="PATRIC" id="fig|29343.3.peg.560"/>
<keyword evidence="5" id="KW-1185">Reference proteome</keyword>
<accession>A0A078KMI0</accession>
<dbReference type="Pfam" id="PF14620">
    <property type="entry name" value="YPEB_PepSY1-2"/>
    <property type="match status" value="1"/>
</dbReference>
<dbReference type="InterPro" id="IPR014239">
    <property type="entry name" value="YpeB_PepSY1-2"/>
</dbReference>
<evidence type="ECO:0000259" key="3">
    <source>
        <dbReference type="Pfam" id="PF20769"/>
    </source>
</evidence>
<evidence type="ECO:0000259" key="2">
    <source>
        <dbReference type="Pfam" id="PF14620"/>
    </source>
</evidence>
<feature type="domain" description="Sporulation protein YpeB PepSY1 and PepSY2" evidence="2">
    <location>
        <begin position="191"/>
        <end position="374"/>
    </location>
</feature>
<proteinExistence type="predicted"/>
<dbReference type="EMBL" id="LM995447">
    <property type="protein sequence ID" value="CDZ23673.1"/>
    <property type="molecule type" value="Genomic_DNA"/>
</dbReference>
<keyword evidence="1" id="KW-1133">Transmembrane helix</keyword>
<feature type="domain" description="Sporulation protein YpeB N-terminal" evidence="3">
    <location>
        <begin position="36"/>
        <end position="167"/>
    </location>
</feature>
<dbReference type="STRING" id="29343.CCDG5_0542"/>
<keyword evidence="1" id="KW-0812">Transmembrane</keyword>
<protein>
    <submittedName>
        <fullName evidence="4">Germination protein YpeB</fullName>
    </submittedName>
</protein>
<organism evidence="4 5">
    <name type="scientific">[Clostridium] cellulosi</name>
    <dbReference type="NCBI Taxonomy" id="29343"/>
    <lineage>
        <taxon>Bacteria</taxon>
        <taxon>Bacillati</taxon>
        <taxon>Bacillota</taxon>
        <taxon>Clostridia</taxon>
        <taxon>Eubacteriales</taxon>
        <taxon>Oscillospiraceae</taxon>
        <taxon>Oscillospiraceae incertae sedis</taxon>
    </lineage>
</organism>
<dbReference type="OrthoDB" id="2372097at2"/>
<dbReference type="AlphaFoldDB" id="A0A078KMI0"/>
<feature type="transmembrane region" description="Helical" evidence="1">
    <location>
        <begin position="12"/>
        <end position="36"/>
    </location>
</feature>
<evidence type="ECO:0000256" key="1">
    <source>
        <dbReference type="SAM" id="Phobius"/>
    </source>
</evidence>
<dbReference type="NCBIfam" id="TIGR02889">
    <property type="entry name" value="spore_YpeB"/>
    <property type="match status" value="1"/>
</dbReference>
<dbReference type="Proteomes" id="UP000032431">
    <property type="component" value="Chromosome I"/>
</dbReference>
<dbReference type="InterPro" id="IPR048402">
    <property type="entry name" value="YpeB_N"/>
</dbReference>
<dbReference type="GO" id="GO:0009847">
    <property type="term" value="P:spore germination"/>
    <property type="evidence" value="ECO:0007669"/>
    <property type="project" value="InterPro"/>
</dbReference>
<evidence type="ECO:0000313" key="5">
    <source>
        <dbReference type="Proteomes" id="UP000032431"/>
    </source>
</evidence>
<dbReference type="KEGG" id="ccel:CCDG5_0542"/>
<dbReference type="Pfam" id="PF20769">
    <property type="entry name" value="YPEB_N"/>
    <property type="match status" value="1"/>
</dbReference>
<name>A0A078KMI0_9FIRM</name>
<keyword evidence="1" id="KW-0472">Membrane</keyword>
<reference evidence="5" key="1">
    <citation type="submission" date="2014-07" db="EMBL/GenBank/DDBJ databases">
        <authorList>
            <person name="Wibberg D."/>
        </authorList>
    </citation>
    <scope>NUCLEOTIDE SEQUENCE [LARGE SCALE GENOMIC DNA]</scope>
    <source>
        <strain evidence="5">DG5</strain>
    </source>
</reference>
<gene>
    <name evidence="4" type="ORF">CCDG5_0542</name>
</gene>